<dbReference type="PRINTS" id="PR00465">
    <property type="entry name" value="EP450IV"/>
</dbReference>
<dbReference type="FunFam" id="1.10.630.10:FF:000182">
    <property type="entry name" value="Cytochrome P450 3A4"/>
    <property type="match status" value="1"/>
</dbReference>
<evidence type="ECO:0000256" key="13">
    <source>
        <dbReference type="ARBA" id="ARBA00023136"/>
    </source>
</evidence>
<dbReference type="GO" id="GO:0004497">
    <property type="term" value="F:monooxygenase activity"/>
    <property type="evidence" value="ECO:0007669"/>
    <property type="project" value="UniProtKB-KW"/>
</dbReference>
<evidence type="ECO:0000256" key="8">
    <source>
        <dbReference type="ARBA" id="ARBA00022824"/>
    </source>
</evidence>
<gene>
    <name evidence="16" type="ORF">g.2369</name>
</gene>
<feature type="non-terminal residue" evidence="16">
    <location>
        <position position="1"/>
    </location>
</feature>
<dbReference type="AlphaFoldDB" id="A0A1B6DL00"/>
<evidence type="ECO:0000256" key="10">
    <source>
        <dbReference type="ARBA" id="ARBA00023002"/>
    </source>
</evidence>
<keyword evidence="10 15" id="KW-0560">Oxidoreductase</keyword>
<dbReference type="InterPro" id="IPR050476">
    <property type="entry name" value="Insect_CytP450_Detox"/>
</dbReference>
<keyword evidence="7 14" id="KW-0479">Metal-binding</keyword>
<keyword evidence="9" id="KW-0492">Microsome</keyword>
<comment type="function">
    <text evidence="2">May be involved in the metabolism of insect hormones and in the breakdown of synthetic insecticides.</text>
</comment>
<evidence type="ECO:0008006" key="17">
    <source>
        <dbReference type="Google" id="ProtNLM"/>
    </source>
</evidence>
<protein>
    <recommendedName>
        <fullName evidence="17">Cytochrome P450</fullName>
    </recommendedName>
</protein>
<accession>A0A1B6DL00</accession>
<dbReference type="InterPro" id="IPR036396">
    <property type="entry name" value="Cyt_P450_sf"/>
</dbReference>
<dbReference type="Gene3D" id="1.10.630.10">
    <property type="entry name" value="Cytochrome P450"/>
    <property type="match status" value="1"/>
</dbReference>
<dbReference type="PRINTS" id="PR00385">
    <property type="entry name" value="P450"/>
</dbReference>
<dbReference type="GO" id="GO:0016705">
    <property type="term" value="F:oxidoreductase activity, acting on paired donors, with incorporation or reduction of molecular oxygen"/>
    <property type="evidence" value="ECO:0007669"/>
    <property type="project" value="InterPro"/>
</dbReference>
<evidence type="ECO:0000256" key="9">
    <source>
        <dbReference type="ARBA" id="ARBA00022848"/>
    </source>
</evidence>
<keyword evidence="6 14" id="KW-0349">Heme</keyword>
<dbReference type="InterPro" id="IPR017972">
    <property type="entry name" value="Cyt_P450_CS"/>
</dbReference>
<evidence type="ECO:0000256" key="1">
    <source>
        <dbReference type="ARBA" id="ARBA00001971"/>
    </source>
</evidence>
<reference evidence="16" key="1">
    <citation type="submission" date="2015-12" db="EMBL/GenBank/DDBJ databases">
        <title>De novo transcriptome assembly of four potential Pierce s Disease insect vectors from Arizona vineyards.</title>
        <authorList>
            <person name="Tassone E.E."/>
        </authorList>
    </citation>
    <scope>NUCLEOTIDE SEQUENCE</scope>
</reference>
<dbReference type="PROSITE" id="PS00086">
    <property type="entry name" value="CYTOCHROME_P450"/>
    <property type="match status" value="1"/>
</dbReference>
<evidence type="ECO:0000256" key="2">
    <source>
        <dbReference type="ARBA" id="ARBA00003690"/>
    </source>
</evidence>
<comment type="similarity">
    <text evidence="5 15">Belongs to the cytochrome P450 family.</text>
</comment>
<organism evidence="16">
    <name type="scientific">Clastoptera arizonana</name>
    <name type="common">Arizona spittle bug</name>
    <dbReference type="NCBI Taxonomy" id="38151"/>
    <lineage>
        <taxon>Eukaryota</taxon>
        <taxon>Metazoa</taxon>
        <taxon>Ecdysozoa</taxon>
        <taxon>Arthropoda</taxon>
        <taxon>Hexapoda</taxon>
        <taxon>Insecta</taxon>
        <taxon>Pterygota</taxon>
        <taxon>Neoptera</taxon>
        <taxon>Paraneoptera</taxon>
        <taxon>Hemiptera</taxon>
        <taxon>Auchenorrhyncha</taxon>
        <taxon>Cercopoidea</taxon>
        <taxon>Clastopteridae</taxon>
        <taxon>Clastoptera</taxon>
    </lineage>
</organism>
<keyword evidence="13" id="KW-0472">Membrane</keyword>
<dbReference type="InterPro" id="IPR002403">
    <property type="entry name" value="Cyt_P450_E_grp-IV"/>
</dbReference>
<feature type="binding site" description="axial binding residue" evidence="14">
    <location>
        <position position="291"/>
    </location>
    <ligand>
        <name>heme</name>
        <dbReference type="ChEBI" id="CHEBI:30413"/>
    </ligand>
    <ligandPart>
        <name>Fe</name>
        <dbReference type="ChEBI" id="CHEBI:18248"/>
    </ligandPart>
</feature>
<keyword evidence="12 15" id="KW-0503">Monooxygenase</keyword>
<dbReference type="PANTHER" id="PTHR24292:SF54">
    <property type="entry name" value="CYP9F3-RELATED"/>
    <property type="match status" value="1"/>
</dbReference>
<evidence type="ECO:0000256" key="5">
    <source>
        <dbReference type="ARBA" id="ARBA00010617"/>
    </source>
</evidence>
<evidence type="ECO:0000256" key="12">
    <source>
        <dbReference type="ARBA" id="ARBA00023033"/>
    </source>
</evidence>
<proteinExistence type="inferred from homology"/>
<dbReference type="SUPFAM" id="SSF48264">
    <property type="entry name" value="Cytochrome P450"/>
    <property type="match status" value="1"/>
</dbReference>
<name>A0A1B6DL00_9HEMI</name>
<comment type="cofactor">
    <cofactor evidence="1 14">
        <name>heme</name>
        <dbReference type="ChEBI" id="CHEBI:30413"/>
    </cofactor>
</comment>
<evidence type="ECO:0000256" key="11">
    <source>
        <dbReference type="ARBA" id="ARBA00023004"/>
    </source>
</evidence>
<evidence type="ECO:0000256" key="15">
    <source>
        <dbReference type="RuleBase" id="RU000461"/>
    </source>
</evidence>
<dbReference type="EMBL" id="GEDC01010932">
    <property type="protein sequence ID" value="JAS26366.1"/>
    <property type="molecule type" value="Transcribed_RNA"/>
</dbReference>
<sequence>YHVVLQILTASEEHVEHGFDAMGRHGCSIFAQTAFGLKNSCFDKSSKFFEMVHLVLSSSAVQICRLSVAFFARGLAKLLNLRVIPKDASDFYMRLFKDTVQYREENSVTNNDFMQVLIELKKQGTFGSTKDANTGTDDVLVMNQLTAQAFIFFLAGFETTSNTTSFCLYELALNQDVQEKLRQEVDLLGGDVSFDRIKEMTYLDMVVKETLRRHPPVGFLHRTCNQPYKIPGTDDVIDKGILLIVPIHGLHRDPEYFPEPLKFDPERFSKENAANIKPYSYLPFGEGPRYCIGMKFGEIQVKTGLVQLLQKFEFHVHEKTAVPVQIEPKTILSAAAGGMWLKAVPRQQ</sequence>
<keyword evidence="11 14" id="KW-0408">Iron</keyword>
<dbReference type="GO" id="GO:0005789">
    <property type="term" value="C:endoplasmic reticulum membrane"/>
    <property type="evidence" value="ECO:0007669"/>
    <property type="project" value="UniProtKB-SubCell"/>
</dbReference>
<dbReference type="Pfam" id="PF00067">
    <property type="entry name" value="p450"/>
    <property type="match status" value="1"/>
</dbReference>
<comment type="subcellular location">
    <subcellularLocation>
        <location evidence="4">Endoplasmic reticulum membrane</location>
        <topology evidence="4">Peripheral membrane protein</topology>
    </subcellularLocation>
    <subcellularLocation>
        <location evidence="3">Microsome membrane</location>
        <topology evidence="3">Peripheral membrane protein</topology>
    </subcellularLocation>
</comment>
<dbReference type="CDD" id="cd11056">
    <property type="entry name" value="CYP6-like"/>
    <property type="match status" value="1"/>
</dbReference>
<evidence type="ECO:0000256" key="4">
    <source>
        <dbReference type="ARBA" id="ARBA00004406"/>
    </source>
</evidence>
<dbReference type="GO" id="GO:0020037">
    <property type="term" value="F:heme binding"/>
    <property type="evidence" value="ECO:0007669"/>
    <property type="project" value="InterPro"/>
</dbReference>
<dbReference type="GO" id="GO:0005506">
    <property type="term" value="F:iron ion binding"/>
    <property type="evidence" value="ECO:0007669"/>
    <property type="project" value="InterPro"/>
</dbReference>
<evidence type="ECO:0000256" key="3">
    <source>
        <dbReference type="ARBA" id="ARBA00004174"/>
    </source>
</evidence>
<keyword evidence="8" id="KW-0256">Endoplasmic reticulum</keyword>
<dbReference type="PANTHER" id="PTHR24292">
    <property type="entry name" value="CYTOCHROME P450"/>
    <property type="match status" value="1"/>
</dbReference>
<evidence type="ECO:0000313" key="16">
    <source>
        <dbReference type="EMBL" id="JAS26366.1"/>
    </source>
</evidence>
<evidence type="ECO:0000256" key="14">
    <source>
        <dbReference type="PIRSR" id="PIRSR602403-1"/>
    </source>
</evidence>
<evidence type="ECO:0000256" key="7">
    <source>
        <dbReference type="ARBA" id="ARBA00022723"/>
    </source>
</evidence>
<dbReference type="InterPro" id="IPR001128">
    <property type="entry name" value="Cyt_P450"/>
</dbReference>
<evidence type="ECO:0000256" key="6">
    <source>
        <dbReference type="ARBA" id="ARBA00022617"/>
    </source>
</evidence>